<feature type="region of interest" description="Disordered" evidence="1">
    <location>
        <begin position="188"/>
        <end position="219"/>
    </location>
</feature>
<gene>
    <name evidence="2" type="ORF">LAQU0_S11e00210g</name>
</gene>
<dbReference type="AlphaFoldDB" id="A0A0P1KTU1"/>
<evidence type="ECO:0000256" key="1">
    <source>
        <dbReference type="SAM" id="MobiDB-lite"/>
    </source>
</evidence>
<feature type="compositionally biased region" description="Basic residues" evidence="1">
    <location>
        <begin position="188"/>
        <end position="205"/>
    </location>
</feature>
<dbReference type="OrthoDB" id="4036037at2759"/>
<accession>A0A0P1KTU1</accession>
<sequence>MCSEYSLLSQESIVVDLSIQNPRLSNALQCYPTSTSPSSPNSDRLPFYQRTNAARALEDAEDMTDEEQEQSLIQPLIDAHNRSSAEPLRLKTTCATTALPQRVPVPYRTHRPQHSQTVTILDESEPEPEQSKPYVSQQLTMSQFDLQQTKNFEQRAKLRQQALEAHSRDSNNTPSILDKVCKWSRYSKRARSHAQSRPQRTRSVRRGPSLSKRKDFSNKSEMASFASSGNFIFHRGFSLRQVPGLPPRYKYRSCAELASAMDYVSPETTPVTDFTTAPSFLTMQLKPPAFWQVLRLRPKFSYKLISAGSLYRKNLTSQKGLHRNSIRRPAPLPQRVRTLRRSKSLPGSRKNVALQLQNPQLYGVWRHYVMSVVLQRIQFRMYLVNSSNSDKTSTSESDASEPLSKCSSLVLQPPWCNDFGARNSRGGDAYPNSCKDEASSISSSGRQQGLRRLRLVS</sequence>
<protein>
    <submittedName>
        <fullName evidence="2">LAQU0S11e00210g1_1</fullName>
    </submittedName>
</protein>
<evidence type="ECO:0000313" key="3">
    <source>
        <dbReference type="Proteomes" id="UP000236544"/>
    </source>
</evidence>
<dbReference type="EMBL" id="LN890568">
    <property type="protein sequence ID" value="CUS23612.1"/>
    <property type="molecule type" value="Genomic_DNA"/>
</dbReference>
<name>A0A0P1KTU1_9SACH</name>
<proteinExistence type="predicted"/>
<evidence type="ECO:0000313" key="2">
    <source>
        <dbReference type="EMBL" id="CUS23612.1"/>
    </source>
</evidence>
<feature type="region of interest" description="Disordered" evidence="1">
    <location>
        <begin position="107"/>
        <end position="135"/>
    </location>
</feature>
<feature type="region of interest" description="Disordered" evidence="1">
    <location>
        <begin position="426"/>
        <end position="457"/>
    </location>
</feature>
<feature type="compositionally biased region" description="Low complexity" evidence="1">
    <location>
        <begin position="439"/>
        <end position="448"/>
    </location>
</feature>
<reference evidence="3" key="1">
    <citation type="submission" date="2015-10" db="EMBL/GenBank/DDBJ databases">
        <authorList>
            <person name="Devillers H."/>
        </authorList>
    </citation>
    <scope>NUCLEOTIDE SEQUENCE [LARGE SCALE GENOMIC DNA]</scope>
</reference>
<keyword evidence="3" id="KW-1185">Reference proteome</keyword>
<dbReference type="Proteomes" id="UP000236544">
    <property type="component" value="Unassembled WGS sequence"/>
</dbReference>
<organism evidence="2 3">
    <name type="scientific">Lachancea quebecensis</name>
    <dbReference type="NCBI Taxonomy" id="1654605"/>
    <lineage>
        <taxon>Eukaryota</taxon>
        <taxon>Fungi</taxon>
        <taxon>Dikarya</taxon>
        <taxon>Ascomycota</taxon>
        <taxon>Saccharomycotina</taxon>
        <taxon>Saccharomycetes</taxon>
        <taxon>Saccharomycetales</taxon>
        <taxon>Saccharomycetaceae</taxon>
        <taxon>Lachancea</taxon>
    </lineage>
</organism>